<evidence type="ECO:0000256" key="1">
    <source>
        <dbReference type="ARBA" id="ARBA00004383"/>
    </source>
</evidence>
<dbReference type="GO" id="GO:0055085">
    <property type="term" value="P:transmembrane transport"/>
    <property type="evidence" value="ECO:0007669"/>
    <property type="project" value="InterPro"/>
</dbReference>
<dbReference type="NCBIfam" id="TIGR01352">
    <property type="entry name" value="tonB_Cterm"/>
    <property type="match status" value="1"/>
</dbReference>
<dbReference type="SUPFAM" id="SSF49452">
    <property type="entry name" value="Starch-binding domain-like"/>
    <property type="match status" value="1"/>
</dbReference>
<organism evidence="13 14">
    <name type="scientific">Candidatus Thermochlorobacter aerophilus</name>
    <dbReference type="NCBI Taxonomy" id="1868324"/>
    <lineage>
        <taxon>Bacteria</taxon>
        <taxon>Pseudomonadati</taxon>
        <taxon>Chlorobiota</taxon>
        <taxon>Chlorobiia</taxon>
        <taxon>Chlorobiales</taxon>
        <taxon>Candidatus Thermochlorobacteriaceae</taxon>
        <taxon>Candidatus Thermochlorobacter</taxon>
    </lineage>
</organism>
<evidence type="ECO:0000259" key="12">
    <source>
        <dbReference type="PROSITE" id="PS52015"/>
    </source>
</evidence>
<evidence type="ECO:0000256" key="5">
    <source>
        <dbReference type="ARBA" id="ARBA00022519"/>
    </source>
</evidence>
<dbReference type="PANTHER" id="PTHR33446:SF2">
    <property type="entry name" value="PROTEIN TONB"/>
    <property type="match status" value="1"/>
</dbReference>
<keyword evidence="11" id="KW-0732">Signal</keyword>
<proteinExistence type="inferred from homology"/>
<dbReference type="Pfam" id="PF13620">
    <property type="entry name" value="CarboxypepD_reg"/>
    <property type="match status" value="1"/>
</dbReference>
<comment type="caution">
    <text evidence="13">The sequence shown here is derived from an EMBL/GenBank/DDBJ whole genome shotgun (WGS) entry which is preliminary data.</text>
</comment>
<reference evidence="13 14" key="1">
    <citation type="journal article" date="2011" name="ISME J.">
        <title>Community ecology of hot spring cyanobacterial mats: predominant populations and their functional potential.</title>
        <authorList>
            <person name="Klatt C.G."/>
            <person name="Wood J.M."/>
            <person name="Rusch D.B."/>
            <person name="Bateson M.M."/>
            <person name="Hamamura N."/>
            <person name="Heidelberg J.F."/>
            <person name="Grossman A.R."/>
            <person name="Bhaya D."/>
            <person name="Cohan F.M."/>
            <person name="Kuhl M."/>
            <person name="Bryant D.A."/>
            <person name="Ward D.M."/>
        </authorList>
    </citation>
    <scope>NUCLEOTIDE SEQUENCE [LARGE SCALE GENOMIC DNA]</scope>
    <source>
        <strain evidence="13">OS</strain>
    </source>
</reference>
<dbReference type="Proteomes" id="UP000266389">
    <property type="component" value="Unassembled WGS sequence"/>
</dbReference>
<dbReference type="Gene3D" id="2.60.40.1120">
    <property type="entry name" value="Carboxypeptidase-like, regulatory domain"/>
    <property type="match status" value="1"/>
</dbReference>
<feature type="domain" description="TonB C-terminal" evidence="12">
    <location>
        <begin position="183"/>
        <end position="273"/>
    </location>
</feature>
<evidence type="ECO:0000313" key="14">
    <source>
        <dbReference type="Proteomes" id="UP000266389"/>
    </source>
</evidence>
<dbReference type="AlphaFoldDB" id="A0A395M3W3"/>
<evidence type="ECO:0000256" key="7">
    <source>
        <dbReference type="ARBA" id="ARBA00022927"/>
    </source>
</evidence>
<dbReference type="Pfam" id="PF03544">
    <property type="entry name" value="TonB_C"/>
    <property type="match status" value="1"/>
</dbReference>
<keyword evidence="3" id="KW-0813">Transport</keyword>
<feature type="chain" id="PRO_5017219523" evidence="11">
    <location>
        <begin position="20"/>
        <end position="273"/>
    </location>
</feature>
<dbReference type="GO" id="GO:0031992">
    <property type="term" value="F:energy transducer activity"/>
    <property type="evidence" value="ECO:0007669"/>
    <property type="project" value="TreeGrafter"/>
</dbReference>
<keyword evidence="4" id="KW-1003">Cell membrane</keyword>
<evidence type="ECO:0000256" key="4">
    <source>
        <dbReference type="ARBA" id="ARBA00022475"/>
    </source>
</evidence>
<feature type="signal peptide" evidence="11">
    <location>
        <begin position="1"/>
        <end position="19"/>
    </location>
</feature>
<evidence type="ECO:0000256" key="9">
    <source>
        <dbReference type="ARBA" id="ARBA00023136"/>
    </source>
</evidence>
<evidence type="ECO:0000256" key="6">
    <source>
        <dbReference type="ARBA" id="ARBA00022692"/>
    </source>
</evidence>
<dbReference type="EMBL" id="PHFL01000004">
    <property type="protein sequence ID" value="RFM25412.1"/>
    <property type="molecule type" value="Genomic_DNA"/>
</dbReference>
<dbReference type="InterPro" id="IPR006260">
    <property type="entry name" value="TonB/TolA_C"/>
</dbReference>
<protein>
    <submittedName>
        <fullName evidence="13">TonB family protein</fullName>
    </submittedName>
</protein>
<keyword evidence="9" id="KW-0472">Membrane</keyword>
<dbReference type="SUPFAM" id="SSF74653">
    <property type="entry name" value="TolA/TonB C-terminal domain"/>
    <property type="match status" value="1"/>
</dbReference>
<evidence type="ECO:0000256" key="10">
    <source>
        <dbReference type="SAM" id="MobiDB-lite"/>
    </source>
</evidence>
<sequence length="273" mass="29869">MKKIILAILWGLCASSLLAQGRLIGRVVGENNEPIAGATVSISGQTAMVAISNAQGYYVLLDVPQGQYELKATKRGQPVWRGSVTITGGVTQRIDMKLGDKSENLAAKAAADAKRAKIEKPKKETETKKEVEEEEKRPEQEVTPVVTTTQDLAKEKELQKAIEESEQLSQLDAAQTNLPETDVEIVGGIEAIQSKIEYPMALKRARIEGTVVARVFVDEQGNPLRISLVQPANKFLNEEVIRVLTEETKFKPAKIGDSPVRGAITIPVKFKIQ</sequence>
<evidence type="ECO:0000256" key="11">
    <source>
        <dbReference type="SAM" id="SignalP"/>
    </source>
</evidence>
<feature type="compositionally biased region" description="Basic and acidic residues" evidence="10">
    <location>
        <begin position="111"/>
        <end position="140"/>
    </location>
</feature>
<keyword evidence="7" id="KW-0653">Protein transport</keyword>
<dbReference type="InterPro" id="IPR013784">
    <property type="entry name" value="Carb-bd-like_fold"/>
</dbReference>
<dbReference type="GO" id="GO:0030246">
    <property type="term" value="F:carbohydrate binding"/>
    <property type="evidence" value="ECO:0007669"/>
    <property type="project" value="InterPro"/>
</dbReference>
<name>A0A395M3W3_9BACT</name>
<dbReference type="Gene3D" id="3.30.1150.10">
    <property type="match status" value="1"/>
</dbReference>
<dbReference type="GO" id="GO:0015031">
    <property type="term" value="P:protein transport"/>
    <property type="evidence" value="ECO:0007669"/>
    <property type="project" value="UniProtKB-KW"/>
</dbReference>
<dbReference type="PANTHER" id="PTHR33446">
    <property type="entry name" value="PROTEIN TONB-RELATED"/>
    <property type="match status" value="1"/>
</dbReference>
<gene>
    <name evidence="13" type="ORF">D0433_00765</name>
</gene>
<dbReference type="PROSITE" id="PS52015">
    <property type="entry name" value="TONB_CTD"/>
    <property type="match status" value="1"/>
</dbReference>
<evidence type="ECO:0000313" key="13">
    <source>
        <dbReference type="EMBL" id="RFM25412.1"/>
    </source>
</evidence>
<evidence type="ECO:0000256" key="2">
    <source>
        <dbReference type="ARBA" id="ARBA00006555"/>
    </source>
</evidence>
<dbReference type="GO" id="GO:0098797">
    <property type="term" value="C:plasma membrane protein complex"/>
    <property type="evidence" value="ECO:0007669"/>
    <property type="project" value="TreeGrafter"/>
</dbReference>
<comment type="subcellular location">
    <subcellularLocation>
        <location evidence="1">Cell inner membrane</location>
        <topology evidence="1">Single-pass membrane protein</topology>
        <orientation evidence="1">Periplasmic side</orientation>
    </subcellularLocation>
</comment>
<comment type="similarity">
    <text evidence="2">Belongs to the TonB family.</text>
</comment>
<keyword evidence="8" id="KW-1133">Transmembrane helix</keyword>
<feature type="region of interest" description="Disordered" evidence="10">
    <location>
        <begin position="111"/>
        <end position="145"/>
    </location>
</feature>
<keyword evidence="6" id="KW-0812">Transmembrane</keyword>
<evidence type="ECO:0000256" key="8">
    <source>
        <dbReference type="ARBA" id="ARBA00022989"/>
    </source>
</evidence>
<dbReference type="InterPro" id="IPR037682">
    <property type="entry name" value="TonB_C"/>
</dbReference>
<accession>A0A395M3W3</accession>
<keyword evidence="5" id="KW-0997">Cell inner membrane</keyword>
<dbReference type="InterPro" id="IPR051045">
    <property type="entry name" value="TonB-dependent_transducer"/>
</dbReference>
<evidence type="ECO:0000256" key="3">
    <source>
        <dbReference type="ARBA" id="ARBA00022448"/>
    </source>
</evidence>